<dbReference type="OrthoDB" id="5952526at2759"/>
<reference evidence="7" key="2">
    <citation type="journal article" date="2023" name="IMA Fungus">
        <title>Comparative genomic study of the Penicillium genus elucidates a diverse pangenome and 15 lateral gene transfer events.</title>
        <authorList>
            <person name="Petersen C."/>
            <person name="Sorensen T."/>
            <person name="Nielsen M.R."/>
            <person name="Sondergaard T.E."/>
            <person name="Sorensen J.L."/>
            <person name="Fitzpatrick D.A."/>
            <person name="Frisvad J.C."/>
            <person name="Nielsen K.L."/>
        </authorList>
    </citation>
    <scope>NUCLEOTIDE SEQUENCE</scope>
    <source>
        <strain evidence="7">IBT 19713</strain>
    </source>
</reference>
<protein>
    <recommendedName>
        <fullName evidence="6">MYND-type domain-containing protein</fullName>
    </recommendedName>
</protein>
<feature type="coiled-coil region" evidence="5">
    <location>
        <begin position="270"/>
        <end position="297"/>
    </location>
</feature>
<proteinExistence type="predicted"/>
<keyword evidence="5" id="KW-0175">Coiled coil</keyword>
<dbReference type="PROSITE" id="PS50865">
    <property type="entry name" value="ZF_MYND_2"/>
    <property type="match status" value="1"/>
</dbReference>
<evidence type="ECO:0000256" key="2">
    <source>
        <dbReference type="ARBA" id="ARBA00022771"/>
    </source>
</evidence>
<dbReference type="InterPro" id="IPR002893">
    <property type="entry name" value="Znf_MYND"/>
</dbReference>
<evidence type="ECO:0000256" key="4">
    <source>
        <dbReference type="PROSITE-ProRule" id="PRU00134"/>
    </source>
</evidence>
<reference evidence="7" key="1">
    <citation type="submission" date="2022-11" db="EMBL/GenBank/DDBJ databases">
        <authorList>
            <person name="Petersen C."/>
        </authorList>
    </citation>
    <scope>NUCLEOTIDE SEQUENCE</scope>
    <source>
        <strain evidence="7">IBT 19713</strain>
    </source>
</reference>
<dbReference type="Pfam" id="PF01753">
    <property type="entry name" value="zf-MYND"/>
    <property type="match status" value="1"/>
</dbReference>
<keyword evidence="1" id="KW-0479">Metal-binding</keyword>
<keyword evidence="3" id="KW-0862">Zinc</keyword>
<feature type="domain" description="MYND-type" evidence="6">
    <location>
        <begin position="15"/>
        <end position="52"/>
    </location>
</feature>
<gene>
    <name evidence="7" type="ORF">N7468_001337</name>
</gene>
<dbReference type="GO" id="GO:0008270">
    <property type="term" value="F:zinc ion binding"/>
    <property type="evidence" value="ECO:0007669"/>
    <property type="project" value="UniProtKB-KW"/>
</dbReference>
<evidence type="ECO:0000313" key="8">
    <source>
        <dbReference type="Proteomes" id="UP001150941"/>
    </source>
</evidence>
<evidence type="ECO:0000313" key="7">
    <source>
        <dbReference type="EMBL" id="KAJ5246354.1"/>
    </source>
</evidence>
<keyword evidence="8" id="KW-1185">Reference proteome</keyword>
<dbReference type="EMBL" id="JAPQKS010000002">
    <property type="protein sequence ID" value="KAJ5246354.1"/>
    <property type="molecule type" value="Genomic_DNA"/>
</dbReference>
<name>A0A9W9TYI7_9EURO</name>
<evidence type="ECO:0000256" key="1">
    <source>
        <dbReference type="ARBA" id="ARBA00022723"/>
    </source>
</evidence>
<dbReference type="Gene3D" id="6.10.140.2220">
    <property type="match status" value="1"/>
</dbReference>
<dbReference type="AlphaFoldDB" id="A0A9W9TYI7"/>
<evidence type="ECO:0000256" key="3">
    <source>
        <dbReference type="ARBA" id="ARBA00022833"/>
    </source>
</evidence>
<sequence length="358" mass="41227">MSDSEAETLLLPTGCPLCEKAEHLRRCSGCRILQYCGQDHQRQHWPEHKSACNGVRQARKSVEASKQALINNPVFKDDDPFVNHIGNFWKIRETRPYMTEMSKFSQKIRMIRHADAVQAELDTYMEILRLCPGDNMGVRGSVPGALLRLNRDQDCYDFIKWYETLDWNSDYVTNFLNIKNADVFEPVDFVRKNFGLTQRVCLILLKIKLLIEILKLQNMDGYLDQAKADYQANGDKEAPPPELLNAYLKEHRNKAITSQALRARDDLVNGQELSNQIDTLKKQIDELYDIIDEQNKHMWPAMSNPEEALNRGPAGAFMLGSDEEMRITLNETILAWLETPGAIQFINFKIHGRLDELL</sequence>
<accession>A0A9W9TYI7</accession>
<organism evidence="7 8">
    <name type="scientific">Penicillium chermesinum</name>
    <dbReference type="NCBI Taxonomy" id="63820"/>
    <lineage>
        <taxon>Eukaryota</taxon>
        <taxon>Fungi</taxon>
        <taxon>Dikarya</taxon>
        <taxon>Ascomycota</taxon>
        <taxon>Pezizomycotina</taxon>
        <taxon>Eurotiomycetes</taxon>
        <taxon>Eurotiomycetidae</taxon>
        <taxon>Eurotiales</taxon>
        <taxon>Aspergillaceae</taxon>
        <taxon>Penicillium</taxon>
    </lineage>
</organism>
<dbReference type="SUPFAM" id="SSF144232">
    <property type="entry name" value="HIT/MYND zinc finger-like"/>
    <property type="match status" value="1"/>
</dbReference>
<evidence type="ECO:0000259" key="6">
    <source>
        <dbReference type="PROSITE" id="PS50865"/>
    </source>
</evidence>
<dbReference type="PROSITE" id="PS01360">
    <property type="entry name" value="ZF_MYND_1"/>
    <property type="match status" value="1"/>
</dbReference>
<evidence type="ECO:0000256" key="5">
    <source>
        <dbReference type="SAM" id="Coils"/>
    </source>
</evidence>
<dbReference type="RefSeq" id="XP_058333775.1">
    <property type="nucleotide sequence ID" value="XM_058470634.1"/>
</dbReference>
<dbReference type="GeneID" id="83197937"/>
<keyword evidence="2 4" id="KW-0863">Zinc-finger</keyword>
<comment type="caution">
    <text evidence="7">The sequence shown here is derived from an EMBL/GenBank/DDBJ whole genome shotgun (WGS) entry which is preliminary data.</text>
</comment>
<dbReference type="Proteomes" id="UP001150941">
    <property type="component" value="Unassembled WGS sequence"/>
</dbReference>